<evidence type="ECO:0000313" key="4">
    <source>
        <dbReference type="Proteomes" id="UP001256827"/>
    </source>
</evidence>
<evidence type="ECO:0000256" key="1">
    <source>
        <dbReference type="ARBA" id="ARBA00022500"/>
    </source>
</evidence>
<dbReference type="Gene3D" id="3.40.1550.10">
    <property type="entry name" value="CheC-like"/>
    <property type="match status" value="1"/>
</dbReference>
<keyword evidence="4" id="KW-1185">Reference proteome</keyword>
<dbReference type="SUPFAM" id="SSF103039">
    <property type="entry name" value="CheC-like"/>
    <property type="match status" value="1"/>
</dbReference>
<dbReference type="InterPro" id="IPR028051">
    <property type="entry name" value="CheX-like_dom"/>
</dbReference>
<keyword evidence="1" id="KW-0145">Chemotaxis</keyword>
<gene>
    <name evidence="3" type="ORF">RGB73_09785</name>
</gene>
<dbReference type="InterPro" id="IPR038756">
    <property type="entry name" value="CheX-like"/>
</dbReference>
<dbReference type="RefSeq" id="WP_310771382.1">
    <property type="nucleotide sequence ID" value="NZ_CP134050.1"/>
</dbReference>
<evidence type="ECO:0000313" key="3">
    <source>
        <dbReference type="EMBL" id="WNC16588.1"/>
    </source>
</evidence>
<dbReference type="PANTHER" id="PTHR39452">
    <property type="entry name" value="CHEY-P PHOSPHATASE CHEX"/>
    <property type="match status" value="1"/>
</dbReference>
<protein>
    <submittedName>
        <fullName evidence="3">Chemotaxis protein CheX</fullName>
    </submittedName>
</protein>
<evidence type="ECO:0000259" key="2">
    <source>
        <dbReference type="Pfam" id="PF13690"/>
    </source>
</evidence>
<dbReference type="EMBL" id="CP134050">
    <property type="protein sequence ID" value="WNC16588.1"/>
    <property type="molecule type" value="Genomic_DNA"/>
</dbReference>
<dbReference type="InterPro" id="IPR028976">
    <property type="entry name" value="CheC-like_sf"/>
</dbReference>
<dbReference type="PANTHER" id="PTHR39452:SF1">
    <property type="entry name" value="CHEY-P PHOSPHATASE CHEX"/>
    <property type="match status" value="1"/>
</dbReference>
<accession>A0ABY9TDP9</accession>
<name>A0ABY9TDP9_BREBE</name>
<dbReference type="Proteomes" id="UP001256827">
    <property type="component" value="Chromosome"/>
</dbReference>
<dbReference type="Pfam" id="PF13690">
    <property type="entry name" value="CheX"/>
    <property type="match status" value="1"/>
</dbReference>
<organism evidence="3 4">
    <name type="scientific">Brevibacillus brevis</name>
    <name type="common">Bacillus brevis</name>
    <dbReference type="NCBI Taxonomy" id="1393"/>
    <lineage>
        <taxon>Bacteria</taxon>
        <taxon>Bacillati</taxon>
        <taxon>Bacillota</taxon>
        <taxon>Bacilli</taxon>
        <taxon>Bacillales</taxon>
        <taxon>Paenibacillaceae</taxon>
        <taxon>Brevibacillus</taxon>
    </lineage>
</organism>
<feature type="domain" description="Chemotaxis phosphatase CheX-like" evidence="2">
    <location>
        <begin position="46"/>
        <end position="126"/>
    </location>
</feature>
<reference evidence="3 4" key="1">
    <citation type="submission" date="2023-09" db="EMBL/GenBank/DDBJ databases">
        <title>Complete Genome and Methylome dissection of Bacillus brevis NEB573 original source of BbsI restriction endonuclease.</title>
        <authorList>
            <person name="Fomenkov A."/>
            <person name="Roberts R.D."/>
        </authorList>
    </citation>
    <scope>NUCLEOTIDE SEQUENCE [LARGE SCALE GENOMIC DNA]</scope>
    <source>
        <strain evidence="3 4">NEB573</strain>
    </source>
</reference>
<sequence length="153" mass="16842">MKDLDVLDPFLESASFVIQQVCNVAISRGEMAEKEWIYPENHTWIRIGMTGQVQGTVYFGLQEELALRIVSAMMGGFPVTEMDEMGKSAISELGNMISGNASTILSSRGVTVDITPPLFLLRQDLKEVTGTALTAPLDLQDMGRMEIQMLVVD</sequence>
<proteinExistence type="predicted"/>
<dbReference type="CDD" id="cd17906">
    <property type="entry name" value="CheX"/>
    <property type="match status" value="1"/>
</dbReference>